<keyword evidence="1" id="KW-0732">Signal</keyword>
<feature type="signal peptide" evidence="1">
    <location>
        <begin position="1"/>
        <end position="40"/>
    </location>
</feature>
<comment type="caution">
    <text evidence="2">The sequence shown here is derived from an EMBL/GenBank/DDBJ whole genome shotgun (WGS) entry which is preliminary data.</text>
</comment>
<feature type="chain" id="PRO_5015493722" evidence="1">
    <location>
        <begin position="41"/>
        <end position="123"/>
    </location>
</feature>
<sequence length="123" mass="12652">MGGGSGPAPPEDPCLSFLRLAAVASTAAAALSLTAAHAHAAPAPSGCDIQFFAVGAMSTCAPGSVNTHQLELVCVPFTNLIYPINTITVWGPEVPTFLPSIALCPPPIYFALGPLRDTRVHTR</sequence>
<evidence type="ECO:0000313" key="2">
    <source>
        <dbReference type="EMBL" id="PQP23418.1"/>
    </source>
</evidence>
<proteinExistence type="predicted"/>
<organism evidence="2 3">
    <name type="scientific">Rhodococcus opacus</name>
    <name type="common">Nocardia opaca</name>
    <dbReference type="NCBI Taxonomy" id="37919"/>
    <lineage>
        <taxon>Bacteria</taxon>
        <taxon>Bacillati</taxon>
        <taxon>Actinomycetota</taxon>
        <taxon>Actinomycetes</taxon>
        <taxon>Mycobacteriales</taxon>
        <taxon>Nocardiaceae</taxon>
        <taxon>Rhodococcus</taxon>
    </lineage>
</organism>
<dbReference type="AlphaFoldDB" id="A0A2S8J8R0"/>
<reference evidence="3" key="1">
    <citation type="submission" date="2018-02" db="EMBL/GenBank/DDBJ databases">
        <title>Draft genome sequencing of Rhodococcus opacus KU647198.</title>
        <authorList>
            <person name="Zheng B.-X."/>
        </authorList>
    </citation>
    <scope>NUCLEOTIDE SEQUENCE [LARGE SCALE GENOMIC DNA]</scope>
    <source>
        <strain evidence="3">04-OD7</strain>
    </source>
</reference>
<evidence type="ECO:0000313" key="3">
    <source>
        <dbReference type="Proteomes" id="UP000239290"/>
    </source>
</evidence>
<gene>
    <name evidence="2" type="ORF">C5613_18940</name>
</gene>
<name>A0A2S8J8R0_RHOOP</name>
<protein>
    <submittedName>
        <fullName evidence="2">Uncharacterized protein</fullName>
    </submittedName>
</protein>
<dbReference type="EMBL" id="PUIO01000021">
    <property type="protein sequence ID" value="PQP23418.1"/>
    <property type="molecule type" value="Genomic_DNA"/>
</dbReference>
<evidence type="ECO:0000256" key="1">
    <source>
        <dbReference type="SAM" id="SignalP"/>
    </source>
</evidence>
<dbReference type="Proteomes" id="UP000239290">
    <property type="component" value="Unassembled WGS sequence"/>
</dbReference>
<accession>A0A2S8J8R0</accession>